<dbReference type="RefSeq" id="WP_011973219.1">
    <property type="nucleotide sequence ID" value="NC_009635.1"/>
</dbReference>
<dbReference type="CDD" id="cd00291">
    <property type="entry name" value="SirA_YedF_YeeD"/>
    <property type="match status" value="1"/>
</dbReference>
<dbReference type="PANTHER" id="PTHR33279">
    <property type="entry name" value="SULFUR CARRIER PROTEIN YEDF-RELATED"/>
    <property type="match status" value="1"/>
</dbReference>
<keyword evidence="3" id="KW-1185">Reference proteome</keyword>
<dbReference type="InterPro" id="IPR001455">
    <property type="entry name" value="TusA-like"/>
</dbReference>
<evidence type="ECO:0000313" key="2">
    <source>
        <dbReference type="EMBL" id="ABR56087.1"/>
    </source>
</evidence>
<dbReference type="SUPFAM" id="SSF64307">
    <property type="entry name" value="SirA-like"/>
    <property type="match status" value="1"/>
</dbReference>
<dbReference type="InterPro" id="IPR003787">
    <property type="entry name" value="Sulphur_relay_DsrE/F-like"/>
</dbReference>
<dbReference type="Gene3D" id="3.40.1260.10">
    <property type="entry name" value="DsrEFH-like"/>
    <property type="match status" value="1"/>
</dbReference>
<name>A6UUB5_META3</name>
<dbReference type="Pfam" id="PF02635">
    <property type="entry name" value="DsrE"/>
    <property type="match status" value="1"/>
</dbReference>
<accession>A6UUB5</accession>
<dbReference type="GeneID" id="5327772"/>
<proteinExistence type="predicted"/>
<dbReference type="InterPro" id="IPR027396">
    <property type="entry name" value="DsrEFH-like"/>
</dbReference>
<gene>
    <name evidence="2" type="ordered locus">Maeo_0501</name>
</gene>
<dbReference type="Proteomes" id="UP000001106">
    <property type="component" value="Chromosome"/>
</dbReference>
<feature type="domain" description="UPF0033" evidence="1">
    <location>
        <begin position="72"/>
        <end position="140"/>
    </location>
</feature>
<dbReference type="STRING" id="419665.Maeo_0501"/>
<dbReference type="OrthoDB" id="45650at2157"/>
<evidence type="ECO:0000259" key="1">
    <source>
        <dbReference type="Pfam" id="PF01206"/>
    </source>
</evidence>
<organism evidence="2 3">
    <name type="scientific">Methanococcus aeolicus (strain ATCC BAA-1280 / DSM 17508 / OCM 812 / Nankai-3)</name>
    <dbReference type="NCBI Taxonomy" id="419665"/>
    <lineage>
        <taxon>Archaea</taxon>
        <taxon>Methanobacteriati</taxon>
        <taxon>Methanobacteriota</taxon>
        <taxon>Methanomada group</taxon>
        <taxon>Methanococci</taxon>
        <taxon>Methanococcales</taxon>
        <taxon>Methanococcaceae</taxon>
        <taxon>Methanococcus</taxon>
    </lineage>
</organism>
<dbReference type="eggNOG" id="arCOG02066">
    <property type="taxonomic scope" value="Archaea"/>
</dbReference>
<dbReference type="HOGENOM" id="CLU_088479_0_0_2"/>
<sequence>MIRKISVKCLRSPSILVDAVLSKMKDGILIVETDGENQIKDIENSIKKLGYKIEKEGNTIKILVGEIVANKTISVVGATCPGPIMMVSDILEKMETGELLEINAGKPALVDLTEGLKSMGHVVVSVEEQTDGTYKILIKKGEKKEEGATSVNIDEIFIINTTGTGNAEKAYSTFMMADVALKMKLKPTIFLMLDGASMGQKGECDKVKHPAFPKLSELVKNALNNGIKIYVCELSAEFRGISAKNLEDGFEIAGAPTFFNYLSKPTVRPVWL</sequence>
<protein>
    <submittedName>
        <fullName evidence="2">DsrE family protein</fullName>
    </submittedName>
</protein>
<dbReference type="EMBL" id="CP000743">
    <property type="protein sequence ID" value="ABR56087.1"/>
    <property type="molecule type" value="Genomic_DNA"/>
</dbReference>
<dbReference type="PANTHER" id="PTHR33279:SF18">
    <property type="entry name" value="SULFUR CARRIER PROTEIN MJ0990-RELATED"/>
    <property type="match status" value="1"/>
</dbReference>
<dbReference type="KEGG" id="mae:Maeo_0501"/>
<dbReference type="Gene3D" id="3.30.110.40">
    <property type="entry name" value="TusA-like domain"/>
    <property type="match status" value="1"/>
</dbReference>
<evidence type="ECO:0000313" key="3">
    <source>
        <dbReference type="Proteomes" id="UP000001106"/>
    </source>
</evidence>
<dbReference type="InterPro" id="IPR036868">
    <property type="entry name" value="TusA-like_sf"/>
</dbReference>
<dbReference type="SUPFAM" id="SSF75169">
    <property type="entry name" value="DsrEFH-like"/>
    <property type="match status" value="1"/>
</dbReference>
<reference evidence="2" key="1">
    <citation type="submission" date="2007-06" db="EMBL/GenBank/DDBJ databases">
        <title>Complete sequence of Methanococcus aeolicus Nankai-3.</title>
        <authorList>
            <consortium name="US DOE Joint Genome Institute"/>
            <person name="Copeland A."/>
            <person name="Lucas S."/>
            <person name="Lapidus A."/>
            <person name="Barry K."/>
            <person name="Glavina del Rio T."/>
            <person name="Dalin E."/>
            <person name="Tice H."/>
            <person name="Pitluck S."/>
            <person name="Chain P."/>
            <person name="Malfatti S."/>
            <person name="Shin M."/>
            <person name="Vergez L."/>
            <person name="Schmutz J."/>
            <person name="Larimer F."/>
            <person name="Land M."/>
            <person name="Hauser L."/>
            <person name="Kyrpides N."/>
            <person name="Lykidis A."/>
            <person name="Sieprawska-Lupa M."/>
            <person name="Whitman W.B."/>
            <person name="Richardson P."/>
        </authorList>
    </citation>
    <scope>NUCLEOTIDE SEQUENCE [LARGE SCALE GENOMIC DNA]</scope>
    <source>
        <strain evidence="2">Nankai-3</strain>
    </source>
</reference>
<dbReference type="Pfam" id="PF01206">
    <property type="entry name" value="TusA"/>
    <property type="match status" value="1"/>
</dbReference>
<dbReference type="AlphaFoldDB" id="A6UUB5"/>